<feature type="domain" description="Aspartate/glutamate/uridylate kinase" evidence="1">
    <location>
        <begin position="3"/>
        <end position="72"/>
    </location>
</feature>
<dbReference type="InterPro" id="IPR018042">
    <property type="entry name" value="Aspartate_kinase_CS"/>
</dbReference>
<dbReference type="GO" id="GO:0008652">
    <property type="term" value="P:amino acid biosynthetic process"/>
    <property type="evidence" value="ECO:0007669"/>
    <property type="project" value="InterPro"/>
</dbReference>
<dbReference type="InterPro" id="IPR036393">
    <property type="entry name" value="AceGlu_kinase-like_sf"/>
</dbReference>
<sequence length="97" mass="10522">MSIKIVKFGGSSIADTEKIHHVAGIIENMKKTSDIAIVLSALGGVTDTIKTLAESAAAGKDIDVTFDSLVTRHTECAEELSIKNENNIRRILDEYFT</sequence>
<gene>
    <name evidence="2" type="ORF">METZ01_LOCUS401088</name>
</gene>
<dbReference type="Pfam" id="PF00696">
    <property type="entry name" value="AA_kinase"/>
    <property type="match status" value="1"/>
</dbReference>
<accession>A0A382VP74</accession>
<evidence type="ECO:0000259" key="1">
    <source>
        <dbReference type="Pfam" id="PF00696"/>
    </source>
</evidence>
<dbReference type="InterPro" id="IPR001048">
    <property type="entry name" value="Asp/Glu/Uridylate_kinase"/>
</dbReference>
<reference evidence="2" key="1">
    <citation type="submission" date="2018-05" db="EMBL/GenBank/DDBJ databases">
        <authorList>
            <person name="Lanie J.A."/>
            <person name="Ng W.-L."/>
            <person name="Kazmierczak K.M."/>
            <person name="Andrzejewski T.M."/>
            <person name="Davidsen T.M."/>
            <person name="Wayne K.J."/>
            <person name="Tettelin H."/>
            <person name="Glass J.I."/>
            <person name="Rusch D."/>
            <person name="Podicherti R."/>
            <person name="Tsui H.-C.T."/>
            <person name="Winkler M.E."/>
        </authorList>
    </citation>
    <scope>NUCLEOTIDE SEQUENCE</scope>
</reference>
<dbReference type="EMBL" id="UINC01153485">
    <property type="protein sequence ID" value="SVD48234.1"/>
    <property type="molecule type" value="Genomic_DNA"/>
</dbReference>
<dbReference type="AlphaFoldDB" id="A0A382VP74"/>
<dbReference type="PROSITE" id="PS00324">
    <property type="entry name" value="ASPARTOKINASE"/>
    <property type="match status" value="1"/>
</dbReference>
<organism evidence="2">
    <name type="scientific">marine metagenome</name>
    <dbReference type="NCBI Taxonomy" id="408172"/>
    <lineage>
        <taxon>unclassified sequences</taxon>
        <taxon>metagenomes</taxon>
        <taxon>ecological metagenomes</taxon>
    </lineage>
</organism>
<evidence type="ECO:0000313" key="2">
    <source>
        <dbReference type="EMBL" id="SVD48234.1"/>
    </source>
</evidence>
<dbReference type="SUPFAM" id="SSF53633">
    <property type="entry name" value="Carbamate kinase-like"/>
    <property type="match status" value="1"/>
</dbReference>
<feature type="non-terminal residue" evidence="2">
    <location>
        <position position="97"/>
    </location>
</feature>
<protein>
    <recommendedName>
        <fullName evidence="1">Aspartate/glutamate/uridylate kinase domain-containing protein</fullName>
    </recommendedName>
</protein>
<name>A0A382VP74_9ZZZZ</name>
<dbReference type="GO" id="GO:0004072">
    <property type="term" value="F:aspartate kinase activity"/>
    <property type="evidence" value="ECO:0007669"/>
    <property type="project" value="InterPro"/>
</dbReference>
<proteinExistence type="predicted"/>
<dbReference type="Gene3D" id="3.40.1160.10">
    <property type="entry name" value="Acetylglutamate kinase-like"/>
    <property type="match status" value="1"/>
</dbReference>